<dbReference type="CDD" id="cd06171">
    <property type="entry name" value="Sigma70_r4"/>
    <property type="match status" value="1"/>
</dbReference>
<protein>
    <submittedName>
        <fullName evidence="7">RNA polymerase sigma-70 factor (ECF subfamily)</fullName>
    </submittedName>
    <submittedName>
        <fullName evidence="8">Sigma-70 family RNA polymerase sigma factor</fullName>
    </submittedName>
</protein>
<accession>A0A7X5YH20</accession>
<dbReference type="InterPro" id="IPR013249">
    <property type="entry name" value="RNA_pol_sigma70_r4_t2"/>
</dbReference>
<dbReference type="InterPro" id="IPR013325">
    <property type="entry name" value="RNA_pol_sigma_r2"/>
</dbReference>
<dbReference type="EMBL" id="JAATLI010000020">
    <property type="protein sequence ID" value="NJC20619.1"/>
    <property type="molecule type" value="Genomic_DNA"/>
</dbReference>
<dbReference type="InterPro" id="IPR007627">
    <property type="entry name" value="RNA_pol_sigma70_r2"/>
</dbReference>
<dbReference type="Proteomes" id="UP000576368">
    <property type="component" value="Unassembled WGS sequence"/>
</dbReference>
<evidence type="ECO:0000256" key="1">
    <source>
        <dbReference type="ARBA" id="ARBA00010641"/>
    </source>
</evidence>
<dbReference type="RefSeq" id="WP_087421590.1">
    <property type="nucleotide sequence ID" value="NZ_BMPA01000019.1"/>
</dbReference>
<reference evidence="8 10" key="1">
    <citation type="submission" date="2019-09" db="EMBL/GenBank/DDBJ databases">
        <title>Butyricimonas paravirosa DSM 105722 (=214-4 = JCM 18677 = CCUG 65563).</title>
        <authorList>
            <person name="Le Roy T."/>
            <person name="Cani P.D."/>
        </authorList>
    </citation>
    <scope>NUCLEOTIDE SEQUENCE [LARGE SCALE GENOMIC DNA]</scope>
    <source>
        <strain evidence="8 10">DSM 105722</strain>
    </source>
</reference>
<dbReference type="Gene3D" id="1.10.1740.10">
    <property type="match status" value="1"/>
</dbReference>
<dbReference type="Proteomes" id="UP001302374">
    <property type="component" value="Chromosome"/>
</dbReference>
<evidence type="ECO:0000256" key="2">
    <source>
        <dbReference type="ARBA" id="ARBA00023015"/>
    </source>
</evidence>
<organism evidence="7 9">
    <name type="scientific">Butyricimonas paravirosa</name>
    <dbReference type="NCBI Taxonomy" id="1472417"/>
    <lineage>
        <taxon>Bacteria</taxon>
        <taxon>Pseudomonadati</taxon>
        <taxon>Bacteroidota</taxon>
        <taxon>Bacteroidia</taxon>
        <taxon>Bacteroidales</taxon>
        <taxon>Odoribacteraceae</taxon>
        <taxon>Butyricimonas</taxon>
    </lineage>
</organism>
<dbReference type="PANTHER" id="PTHR43133">
    <property type="entry name" value="RNA POLYMERASE ECF-TYPE SIGMA FACTO"/>
    <property type="match status" value="1"/>
</dbReference>
<dbReference type="SUPFAM" id="SSF88946">
    <property type="entry name" value="Sigma2 domain of RNA polymerase sigma factors"/>
    <property type="match status" value="1"/>
</dbReference>
<sequence length="181" mass="21037">MSSDLTIKEKLFVDVFNKNYKALCLYGAKLCGDFSEAEDIVQEVFVKFWNVFKEDSEGISVRSYLYRMVRNACIDLARAKKYDTVDVNSLADQLEDFFQAESEEDSKIDKLLEAIENLPDKCRYVFTAICVNNRKYKDVADEMHISLNTVKTQLSRSIRILRENLNKDDFKLFLAFFAVSE</sequence>
<feature type="domain" description="RNA polymerase sigma-70 region 2" evidence="5">
    <location>
        <begin position="16"/>
        <end position="81"/>
    </location>
</feature>
<dbReference type="PANTHER" id="PTHR43133:SF46">
    <property type="entry name" value="RNA POLYMERASE SIGMA-70 FACTOR ECF SUBFAMILY"/>
    <property type="match status" value="1"/>
</dbReference>
<evidence type="ECO:0000313" key="9">
    <source>
        <dbReference type="Proteomes" id="UP000576368"/>
    </source>
</evidence>
<dbReference type="AlphaFoldDB" id="A0A7X5YH20"/>
<reference evidence="7 9" key="2">
    <citation type="submission" date="2020-03" db="EMBL/GenBank/DDBJ databases">
        <title>Genomic Encyclopedia of Type Strains, Phase IV (KMG-IV): sequencing the most valuable type-strain genomes for metagenomic binning, comparative biology and taxonomic classification.</title>
        <authorList>
            <person name="Goeker M."/>
        </authorList>
    </citation>
    <scope>NUCLEOTIDE SEQUENCE [LARGE SCALE GENOMIC DNA]</scope>
    <source>
        <strain evidence="7 9">DSM 105722</strain>
    </source>
</reference>
<dbReference type="Gene3D" id="1.10.10.10">
    <property type="entry name" value="Winged helix-like DNA-binding domain superfamily/Winged helix DNA-binding domain"/>
    <property type="match status" value="1"/>
</dbReference>
<evidence type="ECO:0000259" key="5">
    <source>
        <dbReference type="Pfam" id="PF04542"/>
    </source>
</evidence>
<dbReference type="EMBL" id="CP043839">
    <property type="protein sequence ID" value="WOF12078.1"/>
    <property type="molecule type" value="Genomic_DNA"/>
</dbReference>
<evidence type="ECO:0000313" key="10">
    <source>
        <dbReference type="Proteomes" id="UP001302374"/>
    </source>
</evidence>
<dbReference type="SUPFAM" id="SSF88659">
    <property type="entry name" value="Sigma3 and sigma4 domains of RNA polymerase sigma factors"/>
    <property type="match status" value="1"/>
</dbReference>
<evidence type="ECO:0000313" key="8">
    <source>
        <dbReference type="EMBL" id="WOF12078.1"/>
    </source>
</evidence>
<dbReference type="InterPro" id="IPR039425">
    <property type="entry name" value="RNA_pol_sigma-70-like"/>
</dbReference>
<gene>
    <name evidence="8" type="ORF">F1644_07260</name>
    <name evidence="7" type="ORF">GGR15_004275</name>
</gene>
<feature type="domain" description="RNA polymerase sigma factor 70 region 4 type 2" evidence="6">
    <location>
        <begin position="109"/>
        <end position="158"/>
    </location>
</feature>
<name>A0A7X5YH20_9BACT</name>
<evidence type="ECO:0000259" key="6">
    <source>
        <dbReference type="Pfam" id="PF08281"/>
    </source>
</evidence>
<proteinExistence type="inferred from homology"/>
<dbReference type="NCBIfam" id="TIGR02937">
    <property type="entry name" value="sigma70-ECF"/>
    <property type="match status" value="1"/>
</dbReference>
<dbReference type="GO" id="GO:0003677">
    <property type="term" value="F:DNA binding"/>
    <property type="evidence" value="ECO:0007669"/>
    <property type="project" value="InterPro"/>
</dbReference>
<evidence type="ECO:0000256" key="3">
    <source>
        <dbReference type="ARBA" id="ARBA00023082"/>
    </source>
</evidence>
<keyword evidence="3" id="KW-0731">Sigma factor</keyword>
<dbReference type="GO" id="GO:0006352">
    <property type="term" value="P:DNA-templated transcription initiation"/>
    <property type="evidence" value="ECO:0007669"/>
    <property type="project" value="InterPro"/>
</dbReference>
<keyword evidence="10" id="KW-1185">Reference proteome</keyword>
<keyword evidence="4" id="KW-0804">Transcription</keyword>
<dbReference type="InterPro" id="IPR014284">
    <property type="entry name" value="RNA_pol_sigma-70_dom"/>
</dbReference>
<dbReference type="Pfam" id="PF04542">
    <property type="entry name" value="Sigma70_r2"/>
    <property type="match status" value="1"/>
</dbReference>
<dbReference type="GeneID" id="86891081"/>
<keyword evidence="2" id="KW-0805">Transcription regulation</keyword>
<dbReference type="InterPro" id="IPR036388">
    <property type="entry name" value="WH-like_DNA-bd_sf"/>
</dbReference>
<comment type="similarity">
    <text evidence="1">Belongs to the sigma-70 factor family. ECF subfamily.</text>
</comment>
<dbReference type="GO" id="GO:0016987">
    <property type="term" value="F:sigma factor activity"/>
    <property type="evidence" value="ECO:0007669"/>
    <property type="project" value="UniProtKB-KW"/>
</dbReference>
<dbReference type="Pfam" id="PF08281">
    <property type="entry name" value="Sigma70_r4_2"/>
    <property type="match status" value="1"/>
</dbReference>
<evidence type="ECO:0000256" key="4">
    <source>
        <dbReference type="ARBA" id="ARBA00023163"/>
    </source>
</evidence>
<evidence type="ECO:0000313" key="7">
    <source>
        <dbReference type="EMBL" id="NJC20619.1"/>
    </source>
</evidence>
<dbReference type="InterPro" id="IPR013324">
    <property type="entry name" value="RNA_pol_sigma_r3/r4-like"/>
</dbReference>